<evidence type="ECO:0000259" key="1">
    <source>
        <dbReference type="PROSITE" id="PS50828"/>
    </source>
</evidence>
<name>A0A832LUL3_9BACT</name>
<feature type="domain" description="Smr" evidence="1">
    <location>
        <begin position="106"/>
        <end position="189"/>
    </location>
</feature>
<dbReference type="PANTHER" id="PTHR35562:SF2">
    <property type="entry name" value="DNA ENDONUCLEASE SMRA-RELATED"/>
    <property type="match status" value="1"/>
</dbReference>
<comment type="caution">
    <text evidence="2">The sequence shown here is derived from an EMBL/GenBank/DDBJ whole genome shotgun (WGS) entry which is preliminary data.</text>
</comment>
<dbReference type="PANTHER" id="PTHR35562">
    <property type="entry name" value="DNA ENDONUCLEASE SMRA-RELATED"/>
    <property type="match status" value="1"/>
</dbReference>
<dbReference type="AlphaFoldDB" id="A0A832LUL3"/>
<proteinExistence type="predicted"/>
<dbReference type="InterPro" id="IPR002625">
    <property type="entry name" value="Smr_dom"/>
</dbReference>
<dbReference type="Pfam" id="PF01713">
    <property type="entry name" value="Smr"/>
    <property type="match status" value="1"/>
</dbReference>
<reference evidence="2" key="1">
    <citation type="journal article" date="2020" name="mSystems">
        <title>Genome- and Community-Level Interaction Insights into Carbon Utilization and Element Cycling Functions of Hydrothermarchaeota in Hydrothermal Sediment.</title>
        <authorList>
            <person name="Zhou Z."/>
            <person name="Liu Y."/>
            <person name="Xu W."/>
            <person name="Pan J."/>
            <person name="Luo Z.H."/>
            <person name="Li M."/>
        </authorList>
    </citation>
    <scope>NUCLEOTIDE SEQUENCE [LARGE SCALE GENOMIC DNA]</scope>
    <source>
        <strain evidence="2">SpSt-605</strain>
    </source>
</reference>
<dbReference type="GO" id="GO:0004520">
    <property type="term" value="F:DNA endonuclease activity"/>
    <property type="evidence" value="ECO:0007669"/>
    <property type="project" value="TreeGrafter"/>
</dbReference>
<accession>A0A832LUL3</accession>
<protein>
    <recommendedName>
        <fullName evidence="1">Smr domain-containing protein</fullName>
    </recommendedName>
</protein>
<sequence length="195" mass="22334">MPKPFHKLGEIFGVSPATKFLEDPPPFKARSWEEVIQLARPLEEKNFYFKFSPKAPKFFREKVWPPSRLEIKLSLTSEYIEGKKPWVSEELLYRLREGKFSVQATLNLRGLTVEEAKVALDDFLKKALQKGLRCVLIIHGRGLASKGEPVLKHLVKSWCERGPYRKYILAYASARACDGGLGATYLLLSEKPLKR</sequence>
<dbReference type="Gene3D" id="3.30.1370.110">
    <property type="match status" value="1"/>
</dbReference>
<dbReference type="EMBL" id="DSZU01000054">
    <property type="protein sequence ID" value="HGV55087.1"/>
    <property type="molecule type" value="Genomic_DNA"/>
</dbReference>
<dbReference type="InterPro" id="IPR036063">
    <property type="entry name" value="Smr_dom_sf"/>
</dbReference>
<gene>
    <name evidence="2" type="ORF">ENT73_03235</name>
</gene>
<dbReference type="SUPFAM" id="SSF160443">
    <property type="entry name" value="SMR domain-like"/>
    <property type="match status" value="1"/>
</dbReference>
<evidence type="ECO:0000313" key="2">
    <source>
        <dbReference type="EMBL" id="HGV55087.1"/>
    </source>
</evidence>
<dbReference type="PROSITE" id="PS50828">
    <property type="entry name" value="SMR"/>
    <property type="match status" value="1"/>
</dbReference>
<organism evidence="2">
    <name type="scientific">Caldimicrobium thiodismutans</name>
    <dbReference type="NCBI Taxonomy" id="1653476"/>
    <lineage>
        <taxon>Bacteria</taxon>
        <taxon>Pseudomonadati</taxon>
        <taxon>Thermodesulfobacteriota</taxon>
        <taxon>Thermodesulfobacteria</taxon>
        <taxon>Thermodesulfobacteriales</taxon>
        <taxon>Thermodesulfobacteriaceae</taxon>
        <taxon>Caldimicrobium</taxon>
    </lineage>
</organism>
<dbReference type="SMART" id="SM00463">
    <property type="entry name" value="SMR"/>
    <property type="match status" value="1"/>
</dbReference>